<evidence type="ECO:0000259" key="1">
    <source>
        <dbReference type="Pfam" id="PF13847"/>
    </source>
</evidence>
<dbReference type="KEGG" id="cyp:PCC8801_2040"/>
<dbReference type="STRING" id="41431.PCC8801_2040"/>
<evidence type="ECO:0000313" key="3">
    <source>
        <dbReference type="Proteomes" id="UP000008204"/>
    </source>
</evidence>
<dbReference type="Pfam" id="PF13847">
    <property type="entry name" value="Methyltransf_31"/>
    <property type="match status" value="1"/>
</dbReference>
<dbReference type="AlphaFoldDB" id="B7JYZ7"/>
<keyword evidence="2" id="KW-0808">Transferase</keyword>
<dbReference type="OrthoDB" id="649979at2"/>
<dbReference type="InterPro" id="IPR025714">
    <property type="entry name" value="Methyltranfer_dom"/>
</dbReference>
<dbReference type="RefSeq" id="WP_012595343.1">
    <property type="nucleotide sequence ID" value="NC_011726.1"/>
</dbReference>
<dbReference type="eggNOG" id="COG2226">
    <property type="taxonomic scope" value="Bacteria"/>
</dbReference>
<evidence type="ECO:0000313" key="2">
    <source>
        <dbReference type="EMBL" id="ACK66074.1"/>
    </source>
</evidence>
<reference evidence="3" key="1">
    <citation type="journal article" date="2011" name="MBio">
        <title>Novel metabolic attributes of the genus Cyanothece, comprising a group of unicellular nitrogen-fixing Cyanobacteria.</title>
        <authorList>
            <person name="Bandyopadhyay A."/>
            <person name="Elvitigala T."/>
            <person name="Welsh E."/>
            <person name="Stockel J."/>
            <person name="Liberton M."/>
            <person name="Min H."/>
            <person name="Sherman L.A."/>
            <person name="Pakrasi H.B."/>
        </authorList>
    </citation>
    <scope>NUCLEOTIDE SEQUENCE [LARGE SCALE GENOMIC DNA]</scope>
    <source>
        <strain evidence="3">PCC 8801</strain>
    </source>
</reference>
<dbReference type="CDD" id="cd02440">
    <property type="entry name" value="AdoMet_MTases"/>
    <property type="match status" value="1"/>
</dbReference>
<gene>
    <name evidence="2" type="ordered locus">PCC8801_2040</name>
</gene>
<name>B7JYZ7_RIPO1</name>
<dbReference type="PANTHER" id="PTHR43861">
    <property type="entry name" value="TRANS-ACONITATE 2-METHYLTRANSFERASE-RELATED"/>
    <property type="match status" value="1"/>
</dbReference>
<feature type="domain" description="Methyltransferase" evidence="1">
    <location>
        <begin position="59"/>
        <end position="196"/>
    </location>
</feature>
<proteinExistence type="predicted"/>
<sequence length="441" mass="51165">MNQANSEIFEKLRQQYDRSPYPRIPLEDNPKTKPISLYHESLATAFYRRNKTVISSTQDKLILDVACGSGYTTLSLAEANPGAKIIGIDISQASLEMAEARLKYHGHDQVKFHLMSLEDVSQLNLKFDYINAVDILYFLTDLDYAFQKFVTVLKPNGIIRGDLHSYHQRYFFYRAQEIFQRLGLMEDNPEEMEAEVVREFFRELHDGCQLKVMTWNQALQKENDEQYIMMNYLIQGDKGFTIAQMFDLIDSANLEFISMVNWWQWNLSQLFKDPENLPISLAFILDGISIKEELTLFELIQNQSRSLDFWCGYPQPETDLIPISEWTEADWQQATIYLHPILHQTDLSETLSQPNQFSPLILNNYSPLLTQPINLDRTIASAIFKPLLQAPQSLITIAEQWLQFHPINLGTLEPTTQQEAWEITKQAVIEQESYGTVLIEK</sequence>
<keyword evidence="3" id="KW-1185">Reference proteome</keyword>
<dbReference type="HOGENOM" id="CLU_622297_0_0_3"/>
<dbReference type="Gene3D" id="3.40.50.150">
    <property type="entry name" value="Vaccinia Virus protein VP39"/>
    <property type="match status" value="1"/>
</dbReference>
<dbReference type="GO" id="GO:0032259">
    <property type="term" value="P:methylation"/>
    <property type="evidence" value="ECO:0007669"/>
    <property type="project" value="UniProtKB-KW"/>
</dbReference>
<dbReference type="SUPFAM" id="SSF53335">
    <property type="entry name" value="S-adenosyl-L-methionine-dependent methyltransferases"/>
    <property type="match status" value="1"/>
</dbReference>
<dbReference type="EMBL" id="CP001287">
    <property type="protein sequence ID" value="ACK66074.1"/>
    <property type="molecule type" value="Genomic_DNA"/>
</dbReference>
<dbReference type="GO" id="GO:0008168">
    <property type="term" value="F:methyltransferase activity"/>
    <property type="evidence" value="ECO:0007669"/>
    <property type="project" value="UniProtKB-KW"/>
</dbReference>
<dbReference type="InterPro" id="IPR029063">
    <property type="entry name" value="SAM-dependent_MTases_sf"/>
</dbReference>
<organism evidence="2 3">
    <name type="scientific">Rippkaea orientalis (strain PCC 8801 / RF-1)</name>
    <name type="common">Cyanothece sp. (strain PCC 8801)</name>
    <dbReference type="NCBI Taxonomy" id="41431"/>
    <lineage>
        <taxon>Bacteria</taxon>
        <taxon>Bacillati</taxon>
        <taxon>Cyanobacteriota</taxon>
        <taxon>Cyanophyceae</taxon>
        <taxon>Oscillatoriophycideae</taxon>
        <taxon>Chroococcales</taxon>
        <taxon>Aphanothecaceae</taxon>
        <taxon>Rippkaea</taxon>
        <taxon>Rippkaea orientalis</taxon>
    </lineage>
</organism>
<protein>
    <submittedName>
        <fullName evidence="2">Methyltransferase type 12</fullName>
    </submittedName>
</protein>
<keyword evidence="2" id="KW-0489">Methyltransferase</keyword>
<dbReference type="Proteomes" id="UP000008204">
    <property type="component" value="Chromosome"/>
</dbReference>
<accession>B7JYZ7</accession>